<evidence type="ECO:0000313" key="3">
    <source>
        <dbReference type="EMBL" id="EWM21600.1"/>
    </source>
</evidence>
<proteinExistence type="inferred from homology"/>
<comment type="similarity">
    <text evidence="1">Belongs to the TRAPP small subunits family. Sedlin subfamily.</text>
</comment>
<dbReference type="OrthoDB" id="10258445at2759"/>
<dbReference type="SUPFAM" id="SSF64356">
    <property type="entry name" value="SNARE-like"/>
    <property type="match status" value="1"/>
</dbReference>
<dbReference type="Gene3D" id="3.30.450.70">
    <property type="match status" value="1"/>
</dbReference>
<accession>W7T3S0</accession>
<dbReference type="EMBL" id="AZIL01002442">
    <property type="protein sequence ID" value="EWM21600.1"/>
    <property type="molecule type" value="Genomic_DNA"/>
</dbReference>
<dbReference type="InterPro" id="IPR044760">
    <property type="entry name" value="TRAPPC2L"/>
</dbReference>
<dbReference type="Pfam" id="PF04628">
    <property type="entry name" value="Sedlin_N"/>
    <property type="match status" value="1"/>
</dbReference>
<comment type="caution">
    <text evidence="3">The sequence shown here is derived from an EMBL/GenBank/DDBJ whole genome shotgun (WGS) entry which is preliminary data.</text>
</comment>
<sequence>MIACIAVVGKKNELLYLKPFLAQPDASSDYFLSFHFIAHSALDAFDERSKSVSRRPSPSFPSPASTNDMFLGYLCPIEEFRVYGYKTSTQIKFLAILTENNPVRENDLKSVFQGLHILYVSYLQSPFSPLTGKITSERFSKGVERQVVVYNQSISSNSAHEGGGGLATLSSSRLLPSTSSISASFSSSLTSGT</sequence>
<dbReference type="AlphaFoldDB" id="W7T3S0"/>
<evidence type="ECO:0000256" key="2">
    <source>
        <dbReference type="ARBA" id="ARBA00024408"/>
    </source>
</evidence>
<dbReference type="PANTHER" id="PTHR12403">
    <property type="entry name" value="TRAFFICKING PROTEIN PARTICLE COMPLEX SUBUNIT 2"/>
    <property type="match status" value="1"/>
</dbReference>
<protein>
    <recommendedName>
        <fullName evidence="2">Trafficking protein particle complex subunit 2-like protein</fullName>
    </recommendedName>
</protein>
<dbReference type="GO" id="GO:0006888">
    <property type="term" value="P:endoplasmic reticulum to Golgi vesicle-mediated transport"/>
    <property type="evidence" value="ECO:0007669"/>
    <property type="project" value="InterPro"/>
</dbReference>
<evidence type="ECO:0000256" key="1">
    <source>
        <dbReference type="ARBA" id="ARBA00006626"/>
    </source>
</evidence>
<reference evidence="3 4" key="1">
    <citation type="journal article" date="2014" name="Mol. Plant">
        <title>Chromosome Scale Genome Assembly and Transcriptome Profiling of Nannochloropsis gaditana in Nitrogen Depletion.</title>
        <authorList>
            <person name="Corteggiani Carpinelli E."/>
            <person name="Telatin A."/>
            <person name="Vitulo N."/>
            <person name="Forcato C."/>
            <person name="D'Angelo M."/>
            <person name="Schiavon R."/>
            <person name="Vezzi A."/>
            <person name="Giacometti G.M."/>
            <person name="Morosinotto T."/>
            <person name="Valle G."/>
        </authorList>
    </citation>
    <scope>NUCLEOTIDE SEQUENCE [LARGE SCALE GENOMIC DNA]</scope>
    <source>
        <strain evidence="3 4">B-31</strain>
    </source>
</reference>
<dbReference type="Proteomes" id="UP000019335">
    <property type="component" value="Unassembled WGS sequence"/>
</dbReference>
<keyword evidence="4" id="KW-1185">Reference proteome</keyword>
<dbReference type="InterPro" id="IPR011012">
    <property type="entry name" value="Longin-like_dom_sf"/>
</dbReference>
<dbReference type="GO" id="GO:0005737">
    <property type="term" value="C:cytoplasm"/>
    <property type="evidence" value="ECO:0007669"/>
    <property type="project" value="GOC"/>
</dbReference>
<gene>
    <name evidence="3" type="ORF">Naga_100012g2</name>
</gene>
<dbReference type="InterPro" id="IPR006722">
    <property type="entry name" value="Sedlin"/>
</dbReference>
<dbReference type="CDD" id="cd14854">
    <property type="entry name" value="TRAPPC2L"/>
    <property type="match status" value="1"/>
</dbReference>
<evidence type="ECO:0000313" key="4">
    <source>
        <dbReference type="Proteomes" id="UP000019335"/>
    </source>
</evidence>
<name>W7T3S0_9STRA</name>
<organism evidence="3 4">
    <name type="scientific">Nannochloropsis gaditana</name>
    <dbReference type="NCBI Taxonomy" id="72520"/>
    <lineage>
        <taxon>Eukaryota</taxon>
        <taxon>Sar</taxon>
        <taxon>Stramenopiles</taxon>
        <taxon>Ochrophyta</taxon>
        <taxon>Eustigmatophyceae</taxon>
        <taxon>Eustigmatales</taxon>
        <taxon>Monodopsidaceae</taxon>
        <taxon>Nannochloropsis</taxon>
    </lineage>
</organism>